<comment type="caution">
    <text evidence="3">The sequence shown here is derived from an EMBL/GenBank/DDBJ whole genome shotgun (WGS) entry which is preliminary data.</text>
</comment>
<sequence length="85" mass="9431">MERILNHRDVNGVMTSKLVLWNGYTPARDSWEPRIQLIVDVLGIVEQYDERRQEAPALTEVPVARGDSPHGGFTTTGDESPAAEA</sequence>
<name>A0AAV1V5C4_9STRA</name>
<feature type="domain" description="Chromo" evidence="2">
    <location>
        <begin position="1"/>
        <end position="60"/>
    </location>
</feature>
<dbReference type="PROSITE" id="PS50013">
    <property type="entry name" value="CHROMO_2"/>
    <property type="match status" value="1"/>
</dbReference>
<dbReference type="Proteomes" id="UP001162060">
    <property type="component" value="Unassembled WGS sequence"/>
</dbReference>
<dbReference type="EMBL" id="CAKLBY020000259">
    <property type="protein sequence ID" value="CAK7940832.1"/>
    <property type="molecule type" value="Genomic_DNA"/>
</dbReference>
<protein>
    <recommendedName>
        <fullName evidence="2">Chromo domain-containing protein</fullName>
    </recommendedName>
</protein>
<dbReference type="InterPro" id="IPR016197">
    <property type="entry name" value="Chromo-like_dom_sf"/>
</dbReference>
<feature type="region of interest" description="Disordered" evidence="1">
    <location>
        <begin position="54"/>
        <end position="85"/>
    </location>
</feature>
<dbReference type="Gene3D" id="2.40.50.40">
    <property type="match status" value="1"/>
</dbReference>
<evidence type="ECO:0000256" key="1">
    <source>
        <dbReference type="SAM" id="MobiDB-lite"/>
    </source>
</evidence>
<dbReference type="InterPro" id="IPR023780">
    <property type="entry name" value="Chromo_domain"/>
</dbReference>
<evidence type="ECO:0000313" key="4">
    <source>
        <dbReference type="Proteomes" id="UP001162060"/>
    </source>
</evidence>
<reference evidence="3" key="1">
    <citation type="submission" date="2024-01" db="EMBL/GenBank/DDBJ databases">
        <authorList>
            <person name="Webb A."/>
        </authorList>
    </citation>
    <scope>NUCLEOTIDE SEQUENCE</scope>
    <source>
        <strain evidence="3">Pm1</strain>
    </source>
</reference>
<dbReference type="InterPro" id="IPR000953">
    <property type="entry name" value="Chromo/chromo_shadow_dom"/>
</dbReference>
<dbReference type="SUPFAM" id="SSF54160">
    <property type="entry name" value="Chromo domain-like"/>
    <property type="match status" value="1"/>
</dbReference>
<organism evidence="3 4">
    <name type="scientific">Peronospora matthiolae</name>
    <dbReference type="NCBI Taxonomy" id="2874970"/>
    <lineage>
        <taxon>Eukaryota</taxon>
        <taxon>Sar</taxon>
        <taxon>Stramenopiles</taxon>
        <taxon>Oomycota</taxon>
        <taxon>Peronosporomycetes</taxon>
        <taxon>Peronosporales</taxon>
        <taxon>Peronosporaceae</taxon>
        <taxon>Peronospora</taxon>
    </lineage>
</organism>
<evidence type="ECO:0000259" key="2">
    <source>
        <dbReference type="PROSITE" id="PS50013"/>
    </source>
</evidence>
<accession>A0AAV1V5C4</accession>
<proteinExistence type="predicted"/>
<dbReference type="CDD" id="cd00024">
    <property type="entry name" value="CD_CSD"/>
    <property type="match status" value="1"/>
</dbReference>
<dbReference type="AlphaFoldDB" id="A0AAV1V5C4"/>
<gene>
    <name evidence="3" type="ORF">PM001_LOCUS25982</name>
</gene>
<evidence type="ECO:0000313" key="3">
    <source>
        <dbReference type="EMBL" id="CAK7940832.1"/>
    </source>
</evidence>
<dbReference type="Pfam" id="PF00385">
    <property type="entry name" value="Chromo"/>
    <property type="match status" value="1"/>
</dbReference>